<dbReference type="Proteomes" id="UP001597112">
    <property type="component" value="Unassembled WGS sequence"/>
</dbReference>
<keyword evidence="3" id="KW-1185">Reference proteome</keyword>
<organism evidence="2 3">
    <name type="scientific">Ohtaekwangia kribbensis</name>
    <dbReference type="NCBI Taxonomy" id="688913"/>
    <lineage>
        <taxon>Bacteria</taxon>
        <taxon>Pseudomonadati</taxon>
        <taxon>Bacteroidota</taxon>
        <taxon>Cytophagia</taxon>
        <taxon>Cytophagales</taxon>
        <taxon>Fulvivirgaceae</taxon>
        <taxon>Ohtaekwangia</taxon>
    </lineage>
</organism>
<proteinExistence type="predicted"/>
<feature type="chain" id="PRO_5045772182" evidence="1">
    <location>
        <begin position="20"/>
        <end position="449"/>
    </location>
</feature>
<evidence type="ECO:0000313" key="2">
    <source>
        <dbReference type="EMBL" id="MFD0999975.1"/>
    </source>
</evidence>
<sequence length="449" mass="50196">MKKIISILIAGFVTSALYAQNPDSISIDDYYVDFAVPDITAFSILDINSNDVVRPGNIKELAVGIQNYIDAEGNLKPGLAIEIAPYRILAKALKVRSAWEQNKSLKNLQISIGTAQGDSSNLLAAWGINWTPIDRTDPVASRRLQNFFANYLANRDSIANQLSFAGQRNKHLRDVNLFLNTLSTPAGPLPAATRVAILQYFGGGYRSRLLRYDSTDNQLYTMALEDTVLRKMSTLSITINNSQAQTLSTLVAQNAKLTFTELKEEKEFEKSFSEALKREKKIFVEENWNRLVIQFKAGSKYNSAENSIKDLALLNWRLFGGIAGRVPGLGNSNSTFAKRSQVIYQASYINYKDSSVPLKWEFSTGGRLLLGKADKRLSAEFLYSQASLRGETLEKSEYIRYTIGGEMKIDEGLWLELAVGGQKFLEGNDNTRVVPQFGLKYAIQKKSRF</sequence>
<dbReference type="RefSeq" id="WP_377579169.1">
    <property type="nucleotide sequence ID" value="NZ_JBHTKA010000003.1"/>
</dbReference>
<name>A0ABW3K3F4_9BACT</name>
<accession>A0ABW3K3F4</accession>
<dbReference type="EMBL" id="JBHTKA010000003">
    <property type="protein sequence ID" value="MFD0999975.1"/>
    <property type="molecule type" value="Genomic_DNA"/>
</dbReference>
<evidence type="ECO:0000256" key="1">
    <source>
        <dbReference type="SAM" id="SignalP"/>
    </source>
</evidence>
<reference evidence="3" key="1">
    <citation type="journal article" date="2019" name="Int. J. Syst. Evol. Microbiol.">
        <title>The Global Catalogue of Microorganisms (GCM) 10K type strain sequencing project: providing services to taxonomists for standard genome sequencing and annotation.</title>
        <authorList>
            <consortium name="The Broad Institute Genomics Platform"/>
            <consortium name="The Broad Institute Genome Sequencing Center for Infectious Disease"/>
            <person name="Wu L."/>
            <person name="Ma J."/>
        </authorList>
    </citation>
    <scope>NUCLEOTIDE SEQUENCE [LARGE SCALE GENOMIC DNA]</scope>
    <source>
        <strain evidence="3">CCUG 58938</strain>
    </source>
</reference>
<protein>
    <submittedName>
        <fullName evidence="2">Uncharacterized protein</fullName>
    </submittedName>
</protein>
<evidence type="ECO:0000313" key="3">
    <source>
        <dbReference type="Proteomes" id="UP001597112"/>
    </source>
</evidence>
<comment type="caution">
    <text evidence="2">The sequence shown here is derived from an EMBL/GenBank/DDBJ whole genome shotgun (WGS) entry which is preliminary data.</text>
</comment>
<gene>
    <name evidence="2" type="ORF">ACFQ21_11700</name>
</gene>
<feature type="signal peptide" evidence="1">
    <location>
        <begin position="1"/>
        <end position="19"/>
    </location>
</feature>
<keyword evidence="1" id="KW-0732">Signal</keyword>